<keyword evidence="8" id="KW-1185">Reference proteome</keyword>
<dbReference type="Gene3D" id="2.60.120.200">
    <property type="match status" value="1"/>
</dbReference>
<dbReference type="PANTHER" id="PTHR10963:SF24">
    <property type="entry name" value="GLYCOSIDASE C21B10.07-RELATED"/>
    <property type="match status" value="1"/>
</dbReference>
<dbReference type="InterPro" id="IPR050546">
    <property type="entry name" value="Glycosyl_Hydrlase_16"/>
</dbReference>
<evidence type="ECO:0000259" key="6">
    <source>
        <dbReference type="PROSITE" id="PS51762"/>
    </source>
</evidence>
<dbReference type="InterPro" id="IPR000757">
    <property type="entry name" value="Beta-glucanase-like"/>
</dbReference>
<accession>A0A9Q5HTF1</accession>
<dbReference type="EMBL" id="LNZH02000208">
    <property type="protein sequence ID" value="OCB85662.1"/>
    <property type="molecule type" value="Genomic_DNA"/>
</dbReference>
<evidence type="ECO:0000256" key="2">
    <source>
        <dbReference type="ARBA" id="ARBA00022801"/>
    </source>
</evidence>
<dbReference type="FunFam" id="2.60.120.200:FF:000114">
    <property type="entry name" value="Probable endo-1,3(4)-beta-glucanase NFIA_089530"/>
    <property type="match status" value="1"/>
</dbReference>
<keyword evidence="2 7" id="KW-0378">Hydrolase</keyword>
<dbReference type="CDD" id="cd02181">
    <property type="entry name" value="GH16_fungal_Lam16A_glucanase"/>
    <property type="match status" value="1"/>
</dbReference>
<dbReference type="PANTHER" id="PTHR10963">
    <property type="entry name" value="GLYCOSYL HYDROLASE-RELATED"/>
    <property type="match status" value="1"/>
</dbReference>
<evidence type="ECO:0000256" key="5">
    <source>
        <dbReference type="SAM" id="SignalP"/>
    </source>
</evidence>
<dbReference type="PROSITE" id="PS51762">
    <property type="entry name" value="GH16_2"/>
    <property type="match status" value="1"/>
</dbReference>
<organism evidence="7 8">
    <name type="scientific">Sanghuangporus baumii</name>
    <name type="common">Phellinus baumii</name>
    <dbReference type="NCBI Taxonomy" id="108892"/>
    <lineage>
        <taxon>Eukaryota</taxon>
        <taxon>Fungi</taxon>
        <taxon>Dikarya</taxon>
        <taxon>Basidiomycota</taxon>
        <taxon>Agaricomycotina</taxon>
        <taxon>Agaricomycetes</taxon>
        <taxon>Hymenochaetales</taxon>
        <taxon>Hymenochaetaceae</taxon>
        <taxon>Sanghuangporus</taxon>
    </lineage>
</organism>
<feature type="chain" id="PRO_5040472756" evidence="5">
    <location>
        <begin position="22"/>
        <end position="428"/>
    </location>
</feature>
<comment type="similarity">
    <text evidence="1">Belongs to the glycosyl hydrolase 16 family.</text>
</comment>
<evidence type="ECO:0000313" key="8">
    <source>
        <dbReference type="Proteomes" id="UP000757232"/>
    </source>
</evidence>
<sequence>MYLPPALLLLLSAQVAPAAYAFAPHRSLADATERFHRFAKRHSARFARDLRVVFQGLAVDQAESDPNASHRVYCVRPDDLSAGFGSNTTSTSPATSSATGSASASGTSSGAAPTATSPWKLVESHSGKNFFDGFSFWDLADPTNGAVDYQSQEDAESGGLIEINDDGNAVLKVDTTSTISGNRKSVRITTENTFTGGIFVLDAVHMPQGCGSWPAFWSNGPDWPTFGEIDIIEGVNDYTNNQATLHTASGCQIASNSTAQSLGISSTLIGGTNCAALETSNQGCGMRSDSNTTYGSGFNSIGGGVYAMVWDDDEIAVYFFPQGSIPQDLTAEVPLPETWGTPMARWPATNCDLDTFFKNHSIIINTTLCGDWAGSVWTASGIPGQETSCAQRTGYSTCEDFVHNSGASFGKAYWEISSLKVYQTTRQS</sequence>
<feature type="region of interest" description="Disordered" evidence="4">
    <location>
        <begin position="84"/>
        <end position="116"/>
    </location>
</feature>
<keyword evidence="5" id="KW-0732">Signal</keyword>
<proteinExistence type="inferred from homology"/>
<keyword evidence="3" id="KW-0326">Glycosidase</keyword>
<evidence type="ECO:0000256" key="4">
    <source>
        <dbReference type="SAM" id="MobiDB-lite"/>
    </source>
</evidence>
<dbReference type="Proteomes" id="UP000757232">
    <property type="component" value="Unassembled WGS sequence"/>
</dbReference>
<dbReference type="Pfam" id="PF26113">
    <property type="entry name" value="GH16_XgeA"/>
    <property type="match status" value="1"/>
</dbReference>
<feature type="compositionally biased region" description="Low complexity" evidence="4">
    <location>
        <begin position="88"/>
        <end position="116"/>
    </location>
</feature>
<evidence type="ECO:0000256" key="1">
    <source>
        <dbReference type="ARBA" id="ARBA00006865"/>
    </source>
</evidence>
<gene>
    <name evidence="7" type="ORF">A7U60_g7313</name>
</gene>
<protein>
    <submittedName>
        <fullName evidence="7">Glycoside hydrolase family 16 protein</fullName>
    </submittedName>
</protein>
<feature type="domain" description="GH16" evidence="6">
    <location>
        <begin position="107"/>
        <end position="381"/>
    </location>
</feature>
<dbReference type="OrthoDB" id="192832at2759"/>
<dbReference type="AlphaFoldDB" id="A0A9Q5HTF1"/>
<dbReference type="GO" id="GO:0004553">
    <property type="term" value="F:hydrolase activity, hydrolyzing O-glycosyl compounds"/>
    <property type="evidence" value="ECO:0007669"/>
    <property type="project" value="InterPro"/>
</dbReference>
<dbReference type="SUPFAM" id="SSF49899">
    <property type="entry name" value="Concanavalin A-like lectins/glucanases"/>
    <property type="match status" value="1"/>
</dbReference>
<dbReference type="GO" id="GO:0009251">
    <property type="term" value="P:glucan catabolic process"/>
    <property type="evidence" value="ECO:0007669"/>
    <property type="project" value="TreeGrafter"/>
</dbReference>
<name>A0A9Q5HTF1_SANBA</name>
<feature type="signal peptide" evidence="5">
    <location>
        <begin position="1"/>
        <end position="21"/>
    </location>
</feature>
<dbReference type="InterPro" id="IPR013320">
    <property type="entry name" value="ConA-like_dom_sf"/>
</dbReference>
<comment type="caution">
    <text evidence="7">The sequence shown here is derived from an EMBL/GenBank/DDBJ whole genome shotgun (WGS) entry which is preliminary data.</text>
</comment>
<evidence type="ECO:0000313" key="7">
    <source>
        <dbReference type="EMBL" id="OCB85662.1"/>
    </source>
</evidence>
<evidence type="ECO:0000256" key="3">
    <source>
        <dbReference type="ARBA" id="ARBA00023295"/>
    </source>
</evidence>
<reference evidence="7" key="1">
    <citation type="submission" date="2016-06" db="EMBL/GenBank/DDBJ databases">
        <title>Draft Genome sequence of the fungus Inonotus baumii.</title>
        <authorList>
            <person name="Zhu H."/>
            <person name="Lin W."/>
        </authorList>
    </citation>
    <scope>NUCLEOTIDE SEQUENCE</scope>
    <source>
        <strain evidence="7">821</strain>
    </source>
</reference>